<gene>
    <name evidence="2" type="ORF">NDK43_19655</name>
</gene>
<organism evidence="2 3">
    <name type="scientific">Neobacillus pocheonensis</name>
    <dbReference type="NCBI Taxonomy" id="363869"/>
    <lineage>
        <taxon>Bacteria</taxon>
        <taxon>Bacillati</taxon>
        <taxon>Bacillota</taxon>
        <taxon>Bacilli</taxon>
        <taxon>Bacillales</taxon>
        <taxon>Bacillaceae</taxon>
        <taxon>Neobacillus</taxon>
    </lineage>
</organism>
<accession>A0ABT0WDP2</accession>
<sequence>MKRGQVITFRLPSDTPEHILKYLQKLKESDKRDFSRKVAELVILGISNKKEQETISIPMIQKLTKEQRDWLKHEQTEALLGNMIYQLFSEPARLTSIEVTEPKMEVQIPLQDKEEMDDDLNDFEWDFSKENQSAEKEEEADKEDLLGGFLSSMNK</sequence>
<keyword evidence="3" id="KW-1185">Reference proteome</keyword>
<comment type="caution">
    <text evidence="2">The sequence shown here is derived from an EMBL/GenBank/DDBJ whole genome shotgun (WGS) entry which is preliminary data.</text>
</comment>
<reference evidence="2 3" key="1">
    <citation type="submission" date="2022-06" db="EMBL/GenBank/DDBJ databases">
        <authorList>
            <person name="Jeon C.O."/>
        </authorList>
    </citation>
    <scope>NUCLEOTIDE SEQUENCE [LARGE SCALE GENOMIC DNA]</scope>
    <source>
        <strain evidence="2 3">KCTC 13943</strain>
    </source>
</reference>
<evidence type="ECO:0000313" key="3">
    <source>
        <dbReference type="Proteomes" id="UP001523262"/>
    </source>
</evidence>
<evidence type="ECO:0008006" key="4">
    <source>
        <dbReference type="Google" id="ProtNLM"/>
    </source>
</evidence>
<protein>
    <recommendedName>
        <fullName evidence="4">Plasmid segregation centromere-binding protein ParR</fullName>
    </recommendedName>
</protein>
<name>A0ABT0WDP2_9BACI</name>
<dbReference type="Proteomes" id="UP001523262">
    <property type="component" value="Unassembled WGS sequence"/>
</dbReference>
<evidence type="ECO:0000256" key="1">
    <source>
        <dbReference type="SAM" id="MobiDB-lite"/>
    </source>
</evidence>
<evidence type="ECO:0000313" key="2">
    <source>
        <dbReference type="EMBL" id="MCM2534170.1"/>
    </source>
</evidence>
<feature type="region of interest" description="Disordered" evidence="1">
    <location>
        <begin position="129"/>
        <end position="155"/>
    </location>
</feature>
<dbReference type="EMBL" id="JAMQCR010000001">
    <property type="protein sequence ID" value="MCM2534170.1"/>
    <property type="molecule type" value="Genomic_DNA"/>
</dbReference>
<proteinExistence type="predicted"/>